<dbReference type="AlphaFoldDB" id="A0A317FE88"/>
<keyword evidence="2" id="KW-0472">Membrane</keyword>
<keyword evidence="3" id="KW-1185">Reference proteome</keyword>
<accession>A0A317FE88</accession>
<reference evidence="3" key="1">
    <citation type="submission" date="2018-05" db="EMBL/GenBank/DDBJ databases">
        <authorList>
            <person name="Du Z."/>
            <person name="Wang X."/>
        </authorList>
    </citation>
    <scope>NUCLEOTIDE SEQUENCE [LARGE SCALE GENOMIC DNA]</scope>
    <source>
        <strain evidence="3">CQN31</strain>
    </source>
</reference>
<dbReference type="OrthoDB" id="952847at2"/>
<feature type="compositionally biased region" description="Low complexity" evidence="1">
    <location>
        <begin position="114"/>
        <end position="131"/>
    </location>
</feature>
<keyword evidence="2" id="KW-0812">Transmembrane</keyword>
<organism evidence="2 3">
    <name type="scientific">Falsiroseomonas bella</name>
    <dbReference type="NCBI Taxonomy" id="2184016"/>
    <lineage>
        <taxon>Bacteria</taxon>
        <taxon>Pseudomonadati</taxon>
        <taxon>Pseudomonadota</taxon>
        <taxon>Alphaproteobacteria</taxon>
        <taxon>Acetobacterales</taxon>
        <taxon>Roseomonadaceae</taxon>
        <taxon>Falsiroseomonas</taxon>
    </lineage>
</organism>
<dbReference type="Proteomes" id="UP000245765">
    <property type="component" value="Unassembled WGS sequence"/>
</dbReference>
<protein>
    <submittedName>
        <fullName evidence="2">Transmembrane anchor protein</fullName>
    </submittedName>
</protein>
<dbReference type="RefSeq" id="WP_109872264.1">
    <property type="nucleotide sequence ID" value="NZ_QGNA01000004.1"/>
</dbReference>
<gene>
    <name evidence="2" type="ORF">DFH01_20250</name>
</gene>
<feature type="region of interest" description="Disordered" evidence="1">
    <location>
        <begin position="108"/>
        <end position="134"/>
    </location>
</feature>
<comment type="caution">
    <text evidence="2">The sequence shown here is derived from an EMBL/GenBank/DDBJ whole genome shotgun (WGS) entry which is preliminary data.</text>
</comment>
<dbReference type="EMBL" id="QGNA01000004">
    <property type="protein sequence ID" value="PWS35898.1"/>
    <property type="molecule type" value="Genomic_DNA"/>
</dbReference>
<name>A0A317FE88_9PROT</name>
<sequence length="239" mass="25449">MFNAPLPRVEDLPSSAQLLRSTLVSAAIAGGLLVTVLLPAEYAVDPARIGRVLGLTQMGEIKRQLAEEAAADQARGASLAAIEQRMAAVEEQMGRLEPLVALAQGIPSPPPASRPVAAAPAPVPSAPAGAGRSDETVLTLRPDQGIEIKLRMRRGAEARFAWRVNAGHVNFDTHGEPPNAARGFYHGYGTGRSVTQDEGRIVAAFDGTHGWFFRNRSGRTVTITLRTEGDYDTIIRPNG</sequence>
<evidence type="ECO:0000256" key="1">
    <source>
        <dbReference type="SAM" id="MobiDB-lite"/>
    </source>
</evidence>
<proteinExistence type="predicted"/>
<evidence type="ECO:0000313" key="3">
    <source>
        <dbReference type="Proteomes" id="UP000245765"/>
    </source>
</evidence>
<evidence type="ECO:0000313" key="2">
    <source>
        <dbReference type="EMBL" id="PWS35898.1"/>
    </source>
</evidence>